<dbReference type="InterPro" id="IPR041664">
    <property type="entry name" value="AAA_16"/>
</dbReference>
<organism evidence="4 5">
    <name type="scientific">Planobispora siamensis</name>
    <dbReference type="NCBI Taxonomy" id="936338"/>
    <lineage>
        <taxon>Bacteria</taxon>
        <taxon>Bacillati</taxon>
        <taxon>Actinomycetota</taxon>
        <taxon>Actinomycetes</taxon>
        <taxon>Streptosporangiales</taxon>
        <taxon>Streptosporangiaceae</taxon>
        <taxon>Planobispora</taxon>
    </lineage>
</organism>
<dbReference type="InterPro" id="IPR027417">
    <property type="entry name" value="P-loop_NTPase"/>
</dbReference>
<gene>
    <name evidence="4" type="ORF">Psi01_35550</name>
</gene>
<dbReference type="InterPro" id="IPR000792">
    <property type="entry name" value="Tscrpt_reg_LuxR_C"/>
</dbReference>
<dbReference type="Pfam" id="PF00196">
    <property type="entry name" value="GerE"/>
    <property type="match status" value="1"/>
</dbReference>
<dbReference type="CDD" id="cd06170">
    <property type="entry name" value="LuxR_C_like"/>
    <property type="match status" value="1"/>
</dbReference>
<dbReference type="RefSeq" id="WP_204065126.1">
    <property type="nucleotide sequence ID" value="NZ_BOOJ01000030.1"/>
</dbReference>
<comment type="caution">
    <text evidence="4">The sequence shown here is derived from an EMBL/GenBank/DDBJ whole genome shotgun (WGS) entry which is preliminary data.</text>
</comment>
<dbReference type="SMART" id="SM00421">
    <property type="entry name" value="HTH_LUXR"/>
    <property type="match status" value="1"/>
</dbReference>
<dbReference type="PANTHER" id="PTHR16305:SF35">
    <property type="entry name" value="TRANSCRIPTIONAL ACTIVATOR DOMAIN"/>
    <property type="match status" value="1"/>
</dbReference>
<dbReference type="GO" id="GO:0004016">
    <property type="term" value="F:adenylate cyclase activity"/>
    <property type="evidence" value="ECO:0007669"/>
    <property type="project" value="TreeGrafter"/>
</dbReference>
<reference evidence="4 5" key="1">
    <citation type="submission" date="2021-01" db="EMBL/GenBank/DDBJ databases">
        <title>Whole genome shotgun sequence of Planobispora siamensis NBRC 107568.</title>
        <authorList>
            <person name="Komaki H."/>
            <person name="Tamura T."/>
        </authorList>
    </citation>
    <scope>NUCLEOTIDE SEQUENCE [LARGE SCALE GENOMIC DNA]</scope>
    <source>
        <strain evidence="4 5">NBRC 107568</strain>
    </source>
</reference>
<feature type="domain" description="HTH luxR-type" evidence="3">
    <location>
        <begin position="892"/>
        <end position="957"/>
    </location>
</feature>
<proteinExistence type="predicted"/>
<evidence type="ECO:0000313" key="5">
    <source>
        <dbReference type="Proteomes" id="UP000619788"/>
    </source>
</evidence>
<evidence type="ECO:0000259" key="3">
    <source>
        <dbReference type="PROSITE" id="PS50043"/>
    </source>
</evidence>
<dbReference type="InterPro" id="IPR016032">
    <property type="entry name" value="Sig_transdc_resp-reg_C-effctor"/>
</dbReference>
<dbReference type="GO" id="GO:0006355">
    <property type="term" value="P:regulation of DNA-templated transcription"/>
    <property type="evidence" value="ECO:0007669"/>
    <property type="project" value="InterPro"/>
</dbReference>
<dbReference type="Proteomes" id="UP000619788">
    <property type="component" value="Unassembled WGS sequence"/>
</dbReference>
<dbReference type="Pfam" id="PF13191">
    <property type="entry name" value="AAA_16"/>
    <property type="match status" value="1"/>
</dbReference>
<protein>
    <submittedName>
        <fullName evidence="4">Transcriptional regulator</fullName>
    </submittedName>
</protein>
<dbReference type="AlphaFoldDB" id="A0A8J3SH57"/>
<keyword evidence="1" id="KW-0547">Nucleotide-binding</keyword>
<dbReference type="InterPro" id="IPR036388">
    <property type="entry name" value="WH-like_DNA-bd_sf"/>
</dbReference>
<dbReference type="SUPFAM" id="SSF48452">
    <property type="entry name" value="TPR-like"/>
    <property type="match status" value="1"/>
</dbReference>
<dbReference type="PROSITE" id="PS50043">
    <property type="entry name" value="HTH_LUXR_2"/>
    <property type="match status" value="1"/>
</dbReference>
<evidence type="ECO:0000313" key="4">
    <source>
        <dbReference type="EMBL" id="GIH92925.1"/>
    </source>
</evidence>
<evidence type="ECO:0000256" key="1">
    <source>
        <dbReference type="ARBA" id="ARBA00022741"/>
    </source>
</evidence>
<keyword evidence="2" id="KW-0067">ATP-binding</keyword>
<dbReference type="GO" id="GO:0005737">
    <property type="term" value="C:cytoplasm"/>
    <property type="evidence" value="ECO:0007669"/>
    <property type="project" value="TreeGrafter"/>
</dbReference>
<dbReference type="PRINTS" id="PR00038">
    <property type="entry name" value="HTHLUXR"/>
</dbReference>
<dbReference type="GO" id="GO:0003677">
    <property type="term" value="F:DNA binding"/>
    <property type="evidence" value="ECO:0007669"/>
    <property type="project" value="InterPro"/>
</dbReference>
<dbReference type="SUPFAM" id="SSF52540">
    <property type="entry name" value="P-loop containing nucleoside triphosphate hydrolases"/>
    <property type="match status" value="1"/>
</dbReference>
<dbReference type="Gene3D" id="1.10.10.10">
    <property type="entry name" value="Winged helix-like DNA-binding domain superfamily/Winged helix DNA-binding domain"/>
    <property type="match status" value="1"/>
</dbReference>
<dbReference type="EMBL" id="BOOJ01000030">
    <property type="protein sequence ID" value="GIH92925.1"/>
    <property type="molecule type" value="Genomic_DNA"/>
</dbReference>
<dbReference type="GO" id="GO:0005524">
    <property type="term" value="F:ATP binding"/>
    <property type="evidence" value="ECO:0007669"/>
    <property type="project" value="UniProtKB-KW"/>
</dbReference>
<evidence type="ECO:0000256" key="2">
    <source>
        <dbReference type="ARBA" id="ARBA00022840"/>
    </source>
</evidence>
<dbReference type="InterPro" id="IPR011990">
    <property type="entry name" value="TPR-like_helical_dom_sf"/>
</dbReference>
<name>A0A8J3SH57_9ACTN</name>
<dbReference type="PANTHER" id="PTHR16305">
    <property type="entry name" value="TESTICULAR SOLUBLE ADENYLYL CYCLASE"/>
    <property type="match status" value="1"/>
</dbReference>
<keyword evidence="5" id="KW-1185">Reference proteome</keyword>
<sequence>MLRGRAGEQAEIDRLLAAARAGTSGVLVVRGQAGIGKSALLDYAHERAEGFRVLRGTGVEPEAELPFAALHLLLRSGLDRIDALPPAQAAALRGALGLGAAAPENRFLVGLATLSMLAELAGDGSLLCLVDDAQWLDRASLDTLLFAARRLEAEGVVLIFAAREGLPAAGLPELHLHGLDRTAAAGLLSPDMSPDVRERIIEEAQGNPLALIELPAALTAGQRAGRLNPVEVIPVTGRVQEAFEARIRSLPEPAQEALLVLAADGRGTLGGLVRAGVSPADLEPAERARLITVDDAGAAFRHPLIRAAAYRNAPLARRLAAHRALARALDGEEDADRRAWHLAAATAAPDEEVAAELERAAERARTRTGHAAVAAAYERAAELTPDPARRSARLAAAAVAAGDAGLMRRANALAAEVSGDLDDPATIAHLTQARAHLEFERGTPAAAGRIIADGARRAAGHPGRPVTGGPERAAYLWVEAIRCAWFSGETGLAAEAEAELSRLMGHALAEHAGPAGSGAAAGAGADAGAGAPGAVPWFRAPLLTGTLGLARFVAGDVAAAVPLMTTLAEGYETAELGVPGLLMAASLGVPLGRPDLCERLAARVIEDCRERGMVAWLTLAAQDRLVARVGQGEYGEARSELDEALGLAAELRQDHRVAHLTCVLAWLLAHRGDERGCREAAEEGLRYAGPHGLALASATGAWALGLLELSLGRAQEALAHLEGVSPERAFTAAVQFAPDQVEAAVRAGHPDRAREPLERYLEWARHVRRPESDAIALRCRALAEDEEEHFAMAVHAHAKAEEHSTGAAPGHGGVEFARAVSGHGGGGQPYQHARTRLVYGEWLRRARRRADARTQLRAALEIFDRLGAELWAERARAELRATGDVPAAPRRDGDPLSVLTQQERRIVAMAATGASNRDIAARLFLSPRTVGYHLYKAFPKLGVSSRAELSGRLDGRLTTP</sequence>
<dbReference type="SUPFAM" id="SSF46894">
    <property type="entry name" value="C-terminal effector domain of the bipartite response regulators"/>
    <property type="match status" value="1"/>
</dbReference>
<accession>A0A8J3SH57</accession>